<name>A0A6I6EF53_9GAMM</name>
<evidence type="ECO:0000313" key="8">
    <source>
        <dbReference type="Proteomes" id="UP000424752"/>
    </source>
</evidence>
<dbReference type="SUPFAM" id="SSF46894">
    <property type="entry name" value="C-terminal effector domain of the bipartite response regulators"/>
    <property type="match status" value="1"/>
</dbReference>
<evidence type="ECO:0000313" key="7">
    <source>
        <dbReference type="EMBL" id="QGU86515.1"/>
    </source>
</evidence>
<feature type="compositionally biased region" description="Basic and acidic residues" evidence="3">
    <location>
        <begin position="146"/>
        <end position="157"/>
    </location>
</feature>
<evidence type="ECO:0000313" key="6">
    <source>
        <dbReference type="EMBL" id="MTD28397.1"/>
    </source>
</evidence>
<dbReference type="PROSITE" id="PS51755">
    <property type="entry name" value="OMPR_PHOB"/>
    <property type="match status" value="1"/>
</dbReference>
<evidence type="ECO:0000256" key="1">
    <source>
        <dbReference type="ARBA" id="ARBA00023125"/>
    </source>
</evidence>
<dbReference type="EMBL" id="WLZX01000006">
    <property type="protein sequence ID" value="MTD28397.1"/>
    <property type="molecule type" value="Genomic_DNA"/>
</dbReference>
<keyword evidence="4" id="KW-0472">Membrane</keyword>
<keyword evidence="1 2" id="KW-0238">DNA-binding</keyword>
<evidence type="ECO:0000313" key="9">
    <source>
        <dbReference type="Proteomes" id="UP000480164"/>
    </source>
</evidence>
<dbReference type="CDD" id="cd00383">
    <property type="entry name" value="trans_reg_C"/>
    <property type="match status" value="1"/>
</dbReference>
<dbReference type="GO" id="GO:0000160">
    <property type="term" value="P:phosphorelay signal transduction system"/>
    <property type="evidence" value="ECO:0007669"/>
    <property type="project" value="InterPro"/>
</dbReference>
<dbReference type="InterPro" id="IPR036388">
    <property type="entry name" value="WH-like_DNA-bd_sf"/>
</dbReference>
<feature type="DNA-binding region" description="OmpR/PhoB-type" evidence="2">
    <location>
        <begin position="1"/>
        <end position="107"/>
    </location>
</feature>
<accession>A0A6L6GSJ5</accession>
<proteinExistence type="predicted"/>
<dbReference type="EMBL" id="CP046509">
    <property type="protein sequence ID" value="QGU86515.1"/>
    <property type="molecule type" value="Genomic_DNA"/>
</dbReference>
<evidence type="ECO:0000256" key="2">
    <source>
        <dbReference type="PROSITE-ProRule" id="PRU01091"/>
    </source>
</evidence>
<sequence>MIYTINNSIHFNYYENTIWSSKTNEEDVTFRMRIPRFSSEILALFIAHNGKALSREFMLLEVWESRALNSSSNNLNNYVSILRRKLSHLGEDKLIITIPKYGFSFSATSIQVIASEAQLEDKNANDPPESEREHNISNSEKYSLPHSDDAKVEERNSAKNNNSDSSSIFKRKFYKPAASLSAKKTSITVMLFIFFYFFLLRGTLIADAPPMDEIKKLGLCTVFTINESTKEMTKSDLIKRAEVIVSENKIDCSESAKIYFSINIRSDVSGGRLKEDTLSYCPDAVHPYCENFYYSVLKNEK</sequence>
<feature type="compositionally biased region" description="Basic and acidic residues" evidence="3">
    <location>
        <begin position="120"/>
        <end position="135"/>
    </location>
</feature>
<evidence type="ECO:0000256" key="3">
    <source>
        <dbReference type="SAM" id="MobiDB-lite"/>
    </source>
</evidence>
<feature type="transmembrane region" description="Helical" evidence="4">
    <location>
        <begin position="187"/>
        <end position="206"/>
    </location>
</feature>
<organism evidence="7 8">
    <name type="scientific">Erwinia sorbitola</name>
    <dbReference type="NCBI Taxonomy" id="2681984"/>
    <lineage>
        <taxon>Bacteria</taxon>
        <taxon>Pseudomonadati</taxon>
        <taxon>Pseudomonadota</taxon>
        <taxon>Gammaproteobacteria</taxon>
        <taxon>Enterobacterales</taxon>
        <taxon>Erwiniaceae</taxon>
        <taxon>Erwinia</taxon>
    </lineage>
</organism>
<dbReference type="InterPro" id="IPR001867">
    <property type="entry name" value="OmpR/PhoB-type_DNA-bd"/>
</dbReference>
<dbReference type="SMART" id="SM00862">
    <property type="entry name" value="Trans_reg_C"/>
    <property type="match status" value="1"/>
</dbReference>
<keyword evidence="4" id="KW-0812">Transmembrane</keyword>
<dbReference type="InterPro" id="IPR016032">
    <property type="entry name" value="Sig_transdc_resp-reg_C-effctor"/>
</dbReference>
<dbReference type="RefSeq" id="WP_154753646.1">
    <property type="nucleotide sequence ID" value="NZ_CP046509.1"/>
</dbReference>
<protein>
    <recommendedName>
        <fullName evidence="5">OmpR/PhoB-type domain-containing protein</fullName>
    </recommendedName>
</protein>
<evidence type="ECO:0000259" key="5">
    <source>
        <dbReference type="PROSITE" id="PS51755"/>
    </source>
</evidence>
<accession>A0A6I6EF53</accession>
<feature type="domain" description="OmpR/PhoB-type" evidence="5">
    <location>
        <begin position="1"/>
        <end position="107"/>
    </location>
</feature>
<dbReference type="KEGG" id="erwi:GN242_04420"/>
<dbReference type="Proteomes" id="UP000480164">
    <property type="component" value="Unassembled WGS sequence"/>
</dbReference>
<evidence type="ECO:0000256" key="4">
    <source>
        <dbReference type="SAM" id="Phobius"/>
    </source>
</evidence>
<feature type="region of interest" description="Disordered" evidence="3">
    <location>
        <begin position="120"/>
        <end position="165"/>
    </location>
</feature>
<gene>
    <name evidence="6" type="ORF">GK011_15760</name>
    <name evidence="7" type="ORF">GN242_04420</name>
</gene>
<reference evidence="7 8" key="2">
    <citation type="submission" date="2019-12" db="EMBL/GenBank/DDBJ databases">
        <title>Erwinia sp. nov., isolated from droppings of birds in the Qinghai-Tiebt plateau of China.</title>
        <authorList>
            <person name="Ge Y."/>
        </authorList>
    </citation>
    <scope>NUCLEOTIDE SEQUENCE [LARGE SCALE GENOMIC DNA]</scope>
    <source>
        <strain evidence="7 8">J780</strain>
    </source>
</reference>
<dbReference type="GO" id="GO:0006355">
    <property type="term" value="P:regulation of DNA-templated transcription"/>
    <property type="evidence" value="ECO:0007669"/>
    <property type="project" value="InterPro"/>
</dbReference>
<dbReference type="GO" id="GO:0003677">
    <property type="term" value="F:DNA binding"/>
    <property type="evidence" value="ECO:0007669"/>
    <property type="project" value="UniProtKB-UniRule"/>
</dbReference>
<dbReference type="Gene3D" id="1.10.10.10">
    <property type="entry name" value="Winged helix-like DNA-binding domain superfamily/Winged helix DNA-binding domain"/>
    <property type="match status" value="1"/>
</dbReference>
<reference evidence="6 9" key="1">
    <citation type="submission" date="2019-11" db="EMBL/GenBank/DDBJ databases">
        <title>Erwinia sp. nov., isolated from feces of birds in Tibet plateau of China.</title>
        <authorList>
            <person name="Ge Y."/>
        </authorList>
    </citation>
    <scope>NUCLEOTIDE SEQUENCE [LARGE SCALE GENOMIC DNA]</scope>
    <source>
        <strain evidence="6 9">J316</strain>
    </source>
</reference>
<dbReference type="Pfam" id="PF00486">
    <property type="entry name" value="Trans_reg_C"/>
    <property type="match status" value="1"/>
</dbReference>
<dbReference type="AlphaFoldDB" id="A0A6I6EF53"/>
<keyword evidence="9" id="KW-1185">Reference proteome</keyword>
<dbReference type="Proteomes" id="UP000424752">
    <property type="component" value="Chromosome"/>
</dbReference>
<keyword evidence="4" id="KW-1133">Transmembrane helix</keyword>